<dbReference type="STRING" id="879819.A0A0J0XSP9"/>
<dbReference type="Proteomes" id="UP000053611">
    <property type="component" value="Unassembled WGS sequence"/>
</dbReference>
<keyword evidence="9" id="KW-1185">Reference proteome</keyword>
<evidence type="ECO:0000256" key="4">
    <source>
        <dbReference type="ARBA" id="ARBA00023163"/>
    </source>
</evidence>
<evidence type="ECO:0000256" key="3">
    <source>
        <dbReference type="ARBA" id="ARBA00023125"/>
    </source>
</evidence>
<dbReference type="GO" id="GO:0005634">
    <property type="term" value="C:nucleus"/>
    <property type="evidence" value="ECO:0007669"/>
    <property type="project" value="UniProtKB-SubCell"/>
</dbReference>
<dbReference type="GeneID" id="28985938"/>
<dbReference type="EMBL" id="KQ087189">
    <property type="protein sequence ID" value="KLT44093.1"/>
    <property type="molecule type" value="Genomic_DNA"/>
</dbReference>
<organism evidence="8 9">
    <name type="scientific">Cutaneotrichosporon oleaginosum</name>
    <dbReference type="NCBI Taxonomy" id="879819"/>
    <lineage>
        <taxon>Eukaryota</taxon>
        <taxon>Fungi</taxon>
        <taxon>Dikarya</taxon>
        <taxon>Basidiomycota</taxon>
        <taxon>Agaricomycotina</taxon>
        <taxon>Tremellomycetes</taxon>
        <taxon>Trichosporonales</taxon>
        <taxon>Trichosporonaceae</taxon>
        <taxon>Cutaneotrichosporon</taxon>
    </lineage>
</organism>
<evidence type="ECO:0000313" key="9">
    <source>
        <dbReference type="Proteomes" id="UP000053611"/>
    </source>
</evidence>
<keyword evidence="2" id="KW-0805">Transcription regulation</keyword>
<evidence type="ECO:0000256" key="2">
    <source>
        <dbReference type="ARBA" id="ARBA00023015"/>
    </source>
</evidence>
<name>A0A0J0XSP9_9TREE</name>
<dbReference type="Pfam" id="PF04082">
    <property type="entry name" value="Fungal_trans"/>
    <property type="match status" value="1"/>
</dbReference>
<dbReference type="InterPro" id="IPR051089">
    <property type="entry name" value="prtT"/>
</dbReference>
<evidence type="ECO:0000256" key="5">
    <source>
        <dbReference type="ARBA" id="ARBA00023242"/>
    </source>
</evidence>
<gene>
    <name evidence="8" type="ORF">CC85DRAFT_30188</name>
</gene>
<dbReference type="RefSeq" id="XP_018280584.1">
    <property type="nucleotide sequence ID" value="XM_018425335.1"/>
</dbReference>
<evidence type="ECO:0000259" key="7">
    <source>
        <dbReference type="Pfam" id="PF04082"/>
    </source>
</evidence>
<dbReference type="AlphaFoldDB" id="A0A0J0XSP9"/>
<dbReference type="InterPro" id="IPR007219">
    <property type="entry name" value="XnlR_reg_dom"/>
</dbReference>
<dbReference type="GO" id="GO:0000976">
    <property type="term" value="F:transcription cis-regulatory region binding"/>
    <property type="evidence" value="ECO:0007669"/>
    <property type="project" value="TreeGrafter"/>
</dbReference>
<reference evidence="8 9" key="1">
    <citation type="submission" date="2015-03" db="EMBL/GenBank/DDBJ databases">
        <title>Genomics and transcriptomics of the oil-accumulating basidiomycete yeast T. oleaginosus allow insights into substrate utilization and the diverse evolutionary trajectories of mating systems in fungi.</title>
        <authorList>
            <consortium name="DOE Joint Genome Institute"/>
            <person name="Kourist R."/>
            <person name="Kracht O."/>
            <person name="Bracharz F."/>
            <person name="Lipzen A."/>
            <person name="Nolan M."/>
            <person name="Ohm R."/>
            <person name="Grigoriev I."/>
            <person name="Sun S."/>
            <person name="Heitman J."/>
            <person name="Bruck T."/>
            <person name="Nowrousian M."/>
        </authorList>
    </citation>
    <scope>NUCLEOTIDE SEQUENCE [LARGE SCALE GENOMIC DNA]</scope>
    <source>
        <strain evidence="8 9">IBC0246</strain>
    </source>
</reference>
<dbReference type="OrthoDB" id="2569636at2759"/>
<dbReference type="PANTHER" id="PTHR31845:SF19">
    <property type="entry name" value="TRANSCRIPTION FACTOR DOMAIN-CONTAINING PROTEIN"/>
    <property type="match status" value="1"/>
</dbReference>
<feature type="domain" description="Xylanolytic transcriptional activator regulatory" evidence="7">
    <location>
        <begin position="138"/>
        <end position="244"/>
    </location>
</feature>
<dbReference type="GO" id="GO:0000981">
    <property type="term" value="F:DNA-binding transcription factor activity, RNA polymerase II-specific"/>
    <property type="evidence" value="ECO:0007669"/>
    <property type="project" value="TreeGrafter"/>
</dbReference>
<dbReference type="CDD" id="cd12148">
    <property type="entry name" value="fungal_TF_MHR"/>
    <property type="match status" value="1"/>
</dbReference>
<accession>A0A0J0XSP9</accession>
<comment type="subcellular location">
    <subcellularLocation>
        <location evidence="1">Nucleus</location>
    </subcellularLocation>
</comment>
<feature type="region of interest" description="Disordered" evidence="6">
    <location>
        <begin position="1"/>
        <end position="46"/>
    </location>
</feature>
<keyword evidence="5" id="KW-0539">Nucleus</keyword>
<keyword evidence="3" id="KW-0238">DNA-binding</keyword>
<evidence type="ECO:0000256" key="1">
    <source>
        <dbReference type="ARBA" id="ARBA00004123"/>
    </source>
</evidence>
<keyword evidence="4" id="KW-0804">Transcription</keyword>
<evidence type="ECO:0000256" key="6">
    <source>
        <dbReference type="SAM" id="MobiDB-lite"/>
    </source>
</evidence>
<sequence length="353" mass="39280">MFIPDMLDNKAGDWGQPRHAPMPISKHSPDLYSLSSGSDTRPSPLAQYGLLPGKNSATFEDYLSPPLQIIDGPQAAFHGRNADEDAPPVSAEALSETYSNPIEMGYMTETYARNLFALFITRVAPSSSLFDPYYHTLERVRQSPVLFTAVLSAAALFMRPELADSLRKLADEHINRMISSGYYDLSLIQAILVLVNWKHPNDRTAYQKMGMAVRLVQELRLARIATSPNASESPKNSNEQRRKVDIERTVQWCFGVWLVGTSLTTGHDIALSYALQLPPAQFSPMPTADQVNRWAESHRHLNVHGDFFLAFNAGYAACFNPRSPKLVGGPLLVRRSPPLFDRGNTSEVYDGVL</sequence>
<proteinExistence type="predicted"/>
<protein>
    <recommendedName>
        <fullName evidence="7">Xylanolytic transcriptional activator regulatory domain-containing protein</fullName>
    </recommendedName>
</protein>
<evidence type="ECO:0000313" key="8">
    <source>
        <dbReference type="EMBL" id="KLT44093.1"/>
    </source>
</evidence>
<dbReference type="PANTHER" id="PTHR31845">
    <property type="entry name" value="FINGER DOMAIN PROTEIN, PUTATIVE-RELATED"/>
    <property type="match status" value="1"/>
</dbReference>